<protein>
    <submittedName>
        <fullName evidence="7">Abl interactor 2 isoform X40</fullName>
    </submittedName>
</protein>
<dbReference type="InterPro" id="IPR028457">
    <property type="entry name" value="ABI"/>
</dbReference>
<evidence type="ECO:0000256" key="1">
    <source>
        <dbReference type="ARBA" id="ARBA00010020"/>
    </source>
</evidence>
<feature type="domain" description="SH3" evidence="5">
    <location>
        <begin position="376"/>
        <end position="435"/>
    </location>
</feature>
<dbReference type="PANTHER" id="PTHR10460">
    <property type="entry name" value="ABL INTERACTOR FAMILY MEMBER"/>
    <property type="match status" value="1"/>
</dbReference>
<dbReference type="InterPro" id="IPR036028">
    <property type="entry name" value="SH3-like_dom_sf"/>
</dbReference>
<proteinExistence type="inferred from homology"/>
<dbReference type="Gene3D" id="6.10.140.1620">
    <property type="match status" value="1"/>
</dbReference>
<dbReference type="SMART" id="SM00326">
    <property type="entry name" value="SH3"/>
    <property type="match status" value="1"/>
</dbReference>
<dbReference type="RefSeq" id="XP_053071615.1">
    <property type="nucleotide sequence ID" value="XM_053215640.1"/>
</dbReference>
<dbReference type="InterPro" id="IPR001452">
    <property type="entry name" value="SH3_domain"/>
</dbReference>
<dbReference type="Gene3D" id="2.30.30.40">
    <property type="entry name" value="SH3 Domains"/>
    <property type="match status" value="1"/>
</dbReference>
<evidence type="ECO:0000259" key="5">
    <source>
        <dbReference type="PROSITE" id="PS50002"/>
    </source>
</evidence>
<organism evidence="6 7">
    <name type="scientific">Acinonyx jubatus</name>
    <name type="common">Cheetah</name>
    <dbReference type="NCBI Taxonomy" id="32536"/>
    <lineage>
        <taxon>Eukaryota</taxon>
        <taxon>Metazoa</taxon>
        <taxon>Chordata</taxon>
        <taxon>Craniata</taxon>
        <taxon>Vertebrata</taxon>
        <taxon>Euteleostomi</taxon>
        <taxon>Mammalia</taxon>
        <taxon>Eutheria</taxon>
        <taxon>Laurasiatheria</taxon>
        <taxon>Carnivora</taxon>
        <taxon>Feliformia</taxon>
        <taxon>Felidae</taxon>
        <taxon>Felinae</taxon>
        <taxon>Acinonyx</taxon>
    </lineage>
</organism>
<reference evidence="7" key="2">
    <citation type="submission" date="2025-08" db="UniProtKB">
        <authorList>
            <consortium name="RefSeq"/>
        </authorList>
    </citation>
    <scope>IDENTIFICATION</scope>
    <source>
        <tissue evidence="7">Blood</tissue>
    </source>
</reference>
<evidence type="ECO:0000313" key="7">
    <source>
        <dbReference type="RefSeq" id="XP_053071615.1"/>
    </source>
</evidence>
<dbReference type="InterPro" id="IPR035726">
    <property type="entry name" value="Abi2_SH3"/>
</dbReference>
<dbReference type="Pfam" id="PF00018">
    <property type="entry name" value="SH3_1"/>
    <property type="match status" value="1"/>
</dbReference>
<feature type="compositionally biased region" description="Low complexity" evidence="4">
    <location>
        <begin position="169"/>
        <end position="199"/>
    </location>
</feature>
<evidence type="ECO:0000256" key="4">
    <source>
        <dbReference type="SAM" id="MobiDB-lite"/>
    </source>
</evidence>
<feature type="compositionally biased region" description="Pro residues" evidence="4">
    <location>
        <begin position="109"/>
        <end position="120"/>
    </location>
</feature>
<keyword evidence="2 3" id="KW-0728">SH3 domain</keyword>
<evidence type="ECO:0000256" key="3">
    <source>
        <dbReference type="PROSITE-ProRule" id="PRU00192"/>
    </source>
</evidence>
<feature type="region of interest" description="Disordered" evidence="4">
    <location>
        <begin position="322"/>
        <end position="355"/>
    </location>
</feature>
<dbReference type="PROSITE" id="PS50002">
    <property type="entry name" value="SH3"/>
    <property type="match status" value="1"/>
</dbReference>
<dbReference type="PRINTS" id="PR01217">
    <property type="entry name" value="PRICHEXTENSN"/>
</dbReference>
<evidence type="ECO:0000256" key="2">
    <source>
        <dbReference type="ARBA" id="ARBA00022443"/>
    </source>
</evidence>
<dbReference type="CDD" id="cd11972">
    <property type="entry name" value="SH3_Abi2"/>
    <property type="match status" value="1"/>
</dbReference>
<keyword evidence="6" id="KW-1185">Reference proteome</keyword>
<dbReference type="GeneID" id="106976693"/>
<name>A0ABM3PIV8_ACIJB</name>
<feature type="compositionally biased region" description="Pro residues" evidence="4">
    <location>
        <begin position="159"/>
        <end position="168"/>
    </location>
</feature>
<sequence length="438" mass="46652">MAELQMLLEEEIPGGRRALFDSYTNLERVADYCENNYIQSADKQRALEETKAYTTQSLASVAYLINTLANNVLQMLDIQASQLRRMESSINHISQVSTQNMKMGGLPRTTPPTQKPPSPPMSGKGTLGSSGSSGGSHPSSRSSSRENSGSGSVGVPIAVPTPSPPSVFPAPAGSAGTPPLPATSASAPAPLVPATVPSSTAPDAAAGGAQTLADGFTSPTPPVVSSTPPTGHPVQFYSMNRPASRHTPPTIGGSLPYRRPPSITSQTSLQNQMNGGPFYSQNPGEETEAEVMSVSLAPPPPSILQVTPQLPLMGFVARVQENISDTPPPPPPVEEPVFDESPPPPPPPEDYEEEEAAVVEYSDPYAEEDPPWAPRSYLEKVVAIYDYTKDKEDELSFQEGAIIYVIKKNDDGWYEGVMNGVTGLFPGNYVESIMHYSE</sequence>
<dbReference type="PRINTS" id="PR00452">
    <property type="entry name" value="SH3DOMAIN"/>
</dbReference>
<evidence type="ECO:0000313" key="6">
    <source>
        <dbReference type="Proteomes" id="UP001652583"/>
    </source>
</evidence>
<feature type="region of interest" description="Disordered" evidence="4">
    <location>
        <begin position="97"/>
        <end position="257"/>
    </location>
</feature>
<reference evidence="6" key="1">
    <citation type="submission" date="2025-05" db="UniProtKB">
        <authorList>
            <consortium name="RefSeq"/>
        </authorList>
    </citation>
    <scope>NUCLEOTIDE SEQUENCE [LARGE SCALE GENOMIC DNA]</scope>
</reference>
<comment type="similarity">
    <text evidence="1">Belongs to the ABI family.</text>
</comment>
<accession>A0ABM3PIV8</accession>
<feature type="compositionally biased region" description="Low complexity" evidence="4">
    <location>
        <begin position="135"/>
        <end position="158"/>
    </location>
</feature>
<dbReference type="PANTHER" id="PTHR10460:SF26">
    <property type="entry name" value="ABL INTERACTOR 2"/>
    <property type="match status" value="1"/>
</dbReference>
<gene>
    <name evidence="7" type="primary">ABI2</name>
</gene>
<dbReference type="Proteomes" id="UP001652583">
    <property type="component" value="Chromosome C1"/>
</dbReference>
<dbReference type="SUPFAM" id="SSF50044">
    <property type="entry name" value="SH3-domain"/>
    <property type="match status" value="1"/>
</dbReference>
<feature type="compositionally biased region" description="Gly residues" evidence="4">
    <location>
        <begin position="125"/>
        <end position="134"/>
    </location>
</feature>